<dbReference type="PANTHER" id="PTHR24413">
    <property type="entry name" value="SPECKLE-TYPE POZ PROTEIN"/>
    <property type="match status" value="1"/>
</dbReference>
<dbReference type="Pfam" id="PF00651">
    <property type="entry name" value="BTB"/>
    <property type="match status" value="1"/>
</dbReference>
<evidence type="ECO:0000259" key="1">
    <source>
        <dbReference type="PROSITE" id="PS50097"/>
    </source>
</evidence>
<evidence type="ECO:0000313" key="3">
    <source>
        <dbReference type="EMBL" id="KAL3400452.1"/>
    </source>
</evidence>
<sequence>MSSKQRIVASTKVYSDECIYTWTIENYRLLKFKVGEKIESPKFGVGIDDKKYFQLLLYPGGETTEDEGYISLYLTPVIDSTKLPDKLVCKWTISAVNDETVVDRFTLHHDFATDNFNGYGCPRFYALKNIDKLISSQNTVTIQCELEIFKEFESSLKLDNINITDQINNKINLDSLFLCEEFSDIRIITSDGNDIPAHKAILATASPVFRAMFTHNMLENKENSVEITDTTKNTVIEMLRYIYTAEVIINKVDTTIELLEIADKYQIDNLKIKCEKILCFDLSSDNAIKILIAAHKYKTKYLEDETIKFLITNTELLSNSKKMKDIGDLDIIISLMQSIGKYQKNASCPVCHPENHS</sequence>
<dbReference type="EMBL" id="JBJJXI010000051">
    <property type="protein sequence ID" value="KAL3400452.1"/>
    <property type="molecule type" value="Genomic_DNA"/>
</dbReference>
<dbReference type="PROSITE" id="PS50097">
    <property type="entry name" value="BTB"/>
    <property type="match status" value="1"/>
</dbReference>
<dbReference type="SMART" id="SM00225">
    <property type="entry name" value="BTB"/>
    <property type="match status" value="1"/>
</dbReference>
<dbReference type="CDD" id="cd14733">
    <property type="entry name" value="BACK"/>
    <property type="match status" value="1"/>
</dbReference>
<dbReference type="InterPro" id="IPR011333">
    <property type="entry name" value="SKP1/BTB/POZ_sf"/>
</dbReference>
<evidence type="ECO:0008006" key="5">
    <source>
        <dbReference type="Google" id="ProtNLM"/>
    </source>
</evidence>
<comment type="caution">
    <text evidence="3">The sequence shown here is derived from an EMBL/GenBank/DDBJ whole genome shotgun (WGS) entry which is preliminary data.</text>
</comment>
<organism evidence="3 4">
    <name type="scientific">Trichogramma kaykai</name>
    <dbReference type="NCBI Taxonomy" id="54128"/>
    <lineage>
        <taxon>Eukaryota</taxon>
        <taxon>Metazoa</taxon>
        <taxon>Ecdysozoa</taxon>
        <taxon>Arthropoda</taxon>
        <taxon>Hexapoda</taxon>
        <taxon>Insecta</taxon>
        <taxon>Pterygota</taxon>
        <taxon>Neoptera</taxon>
        <taxon>Endopterygota</taxon>
        <taxon>Hymenoptera</taxon>
        <taxon>Apocrita</taxon>
        <taxon>Proctotrupomorpha</taxon>
        <taxon>Chalcidoidea</taxon>
        <taxon>Trichogrammatidae</taxon>
        <taxon>Trichogramma</taxon>
    </lineage>
</organism>
<dbReference type="SUPFAM" id="SSF54695">
    <property type="entry name" value="POZ domain"/>
    <property type="match status" value="1"/>
</dbReference>
<proteinExistence type="predicted"/>
<reference evidence="3 4" key="1">
    <citation type="journal article" date="2024" name="bioRxiv">
        <title>A reference genome for Trichogramma kaykai: A tiny desert-dwelling parasitoid wasp with competing sex-ratio distorters.</title>
        <authorList>
            <person name="Culotta J."/>
            <person name="Lindsey A.R."/>
        </authorList>
    </citation>
    <scope>NUCLEOTIDE SEQUENCE [LARGE SCALE GENOMIC DNA]</scope>
    <source>
        <strain evidence="3 4">KSX58</strain>
    </source>
</reference>
<dbReference type="InterPro" id="IPR008974">
    <property type="entry name" value="TRAF-like"/>
</dbReference>
<dbReference type="InterPro" id="IPR002083">
    <property type="entry name" value="MATH/TRAF_dom"/>
</dbReference>
<accession>A0ABD2X6F6</accession>
<dbReference type="GO" id="GO:0030163">
    <property type="term" value="P:protein catabolic process"/>
    <property type="evidence" value="ECO:0007669"/>
    <property type="project" value="UniProtKB-ARBA"/>
</dbReference>
<dbReference type="Proteomes" id="UP001627154">
    <property type="component" value="Unassembled WGS sequence"/>
</dbReference>
<feature type="domain" description="MATH" evidence="2">
    <location>
        <begin position="17"/>
        <end position="146"/>
    </location>
</feature>
<dbReference type="SUPFAM" id="SSF49599">
    <property type="entry name" value="TRAF domain-like"/>
    <property type="match status" value="1"/>
</dbReference>
<dbReference type="Gene3D" id="3.30.710.10">
    <property type="entry name" value="Potassium Channel Kv1.1, Chain A"/>
    <property type="match status" value="1"/>
</dbReference>
<dbReference type="PROSITE" id="PS50144">
    <property type="entry name" value="MATH"/>
    <property type="match status" value="1"/>
</dbReference>
<evidence type="ECO:0000259" key="2">
    <source>
        <dbReference type="PROSITE" id="PS50144"/>
    </source>
</evidence>
<dbReference type="Pfam" id="PF22486">
    <property type="entry name" value="MATH_2"/>
    <property type="match status" value="1"/>
</dbReference>
<evidence type="ECO:0000313" key="4">
    <source>
        <dbReference type="Proteomes" id="UP001627154"/>
    </source>
</evidence>
<keyword evidence="4" id="KW-1185">Reference proteome</keyword>
<dbReference type="CDD" id="cd00121">
    <property type="entry name" value="MATH"/>
    <property type="match status" value="1"/>
</dbReference>
<feature type="domain" description="BTB" evidence="1">
    <location>
        <begin position="183"/>
        <end position="251"/>
    </location>
</feature>
<protein>
    <recommendedName>
        <fullName evidence="5">BTB domain-containing protein</fullName>
    </recommendedName>
</protein>
<gene>
    <name evidence="3" type="ORF">TKK_006309</name>
</gene>
<name>A0ABD2X6F6_9HYME</name>
<dbReference type="InterPro" id="IPR000210">
    <property type="entry name" value="BTB/POZ_dom"/>
</dbReference>
<dbReference type="AlphaFoldDB" id="A0ABD2X6F6"/>
<dbReference type="FunFam" id="3.30.710.10:FF:000159">
    <property type="entry name" value="Speckle-type POZ protein B"/>
    <property type="match status" value="1"/>
</dbReference>
<dbReference type="Gene3D" id="2.60.210.10">
    <property type="entry name" value="Apoptosis, Tumor Necrosis Factor Receptor Associated Protein 2, Chain A"/>
    <property type="match status" value="1"/>
</dbReference>